<dbReference type="SUPFAM" id="SSF88659">
    <property type="entry name" value="Sigma3 and sigma4 domains of RNA polymerase sigma factors"/>
    <property type="match status" value="1"/>
</dbReference>
<comment type="caution">
    <text evidence="10">The sequence shown here is derived from an EMBL/GenBank/DDBJ whole genome shotgun (WGS) entry which is preliminary data.</text>
</comment>
<keyword evidence="2 6" id="KW-0805">Transcription regulation</keyword>
<dbReference type="InterPro" id="IPR013249">
    <property type="entry name" value="RNA_pol_sigma70_r4_t2"/>
</dbReference>
<dbReference type="GO" id="GO:0006352">
    <property type="term" value="P:DNA-templated transcription initiation"/>
    <property type="evidence" value="ECO:0007669"/>
    <property type="project" value="InterPro"/>
</dbReference>
<gene>
    <name evidence="10" type="primary">rpoE</name>
    <name evidence="10" type="ORF">EZ242_21010</name>
</gene>
<accession>A0A4Z0BBI8</accession>
<dbReference type="Pfam" id="PF08281">
    <property type="entry name" value="Sigma70_r4_2"/>
    <property type="match status" value="1"/>
</dbReference>
<dbReference type="InterPro" id="IPR007627">
    <property type="entry name" value="RNA_pol_sigma70_r2"/>
</dbReference>
<dbReference type="GO" id="GO:0003677">
    <property type="term" value="F:DNA binding"/>
    <property type="evidence" value="ECO:0007669"/>
    <property type="project" value="UniProtKB-KW"/>
</dbReference>
<dbReference type="GO" id="GO:0016987">
    <property type="term" value="F:sigma factor activity"/>
    <property type="evidence" value="ECO:0007669"/>
    <property type="project" value="UniProtKB-KW"/>
</dbReference>
<evidence type="ECO:0000256" key="5">
    <source>
        <dbReference type="ARBA" id="ARBA00023163"/>
    </source>
</evidence>
<dbReference type="SUPFAM" id="SSF88946">
    <property type="entry name" value="Sigma2 domain of RNA polymerase sigma factors"/>
    <property type="match status" value="1"/>
</dbReference>
<keyword evidence="11" id="KW-1185">Reference proteome</keyword>
<dbReference type="InterPro" id="IPR036388">
    <property type="entry name" value="WH-like_DNA-bd_sf"/>
</dbReference>
<evidence type="ECO:0000256" key="4">
    <source>
        <dbReference type="ARBA" id="ARBA00023125"/>
    </source>
</evidence>
<evidence type="ECO:0000313" key="10">
    <source>
        <dbReference type="EMBL" id="TFY96505.1"/>
    </source>
</evidence>
<dbReference type="PANTHER" id="PTHR43133">
    <property type="entry name" value="RNA POLYMERASE ECF-TYPE SIGMA FACTO"/>
    <property type="match status" value="1"/>
</dbReference>
<dbReference type="Gene3D" id="1.10.10.10">
    <property type="entry name" value="Winged helix-like DNA-binding domain superfamily/Winged helix DNA-binding domain"/>
    <property type="match status" value="1"/>
</dbReference>
<sequence>MNKAPPFPPRNSQDADLALVERTLAGDQKAYELLVVKYQRRIERLIGRMVRDTDLVQDIAQETFIRAYRAIGQFRGDAQFYTWLYRIAVNTAKKALVDLKRDPLVTESALRSVEDEDETSAVENELTSPETPETVLAAKEIAYAVNQAMEALPEELRQAVTLREIEGLSYEEISEVMNCPIGTVRSRIFRAREAISAKVKPLLAHQSGKRW</sequence>
<dbReference type="InterPro" id="IPR014286">
    <property type="entry name" value="RNA_pol_sigma70_RpoE"/>
</dbReference>
<dbReference type="RefSeq" id="WP_135287150.1">
    <property type="nucleotide sequence ID" value="NZ_SMLL01000009.1"/>
</dbReference>
<evidence type="ECO:0000259" key="8">
    <source>
        <dbReference type="Pfam" id="PF04542"/>
    </source>
</evidence>
<reference evidence="10 11" key="1">
    <citation type="submission" date="2019-03" db="EMBL/GenBank/DDBJ databases">
        <title>Ramlibacter rhizophilus CCTCC AB2015357, whole genome shotgun sequence.</title>
        <authorList>
            <person name="Zhang X."/>
            <person name="Feng G."/>
            <person name="Zhu H."/>
        </authorList>
    </citation>
    <scope>NUCLEOTIDE SEQUENCE [LARGE SCALE GENOMIC DNA]</scope>
    <source>
        <strain evidence="10 11">CCTCC AB2015357</strain>
    </source>
</reference>
<evidence type="ECO:0000256" key="6">
    <source>
        <dbReference type="RuleBase" id="RU000716"/>
    </source>
</evidence>
<evidence type="ECO:0000256" key="1">
    <source>
        <dbReference type="ARBA" id="ARBA00010641"/>
    </source>
</evidence>
<dbReference type="CDD" id="cd06171">
    <property type="entry name" value="Sigma70_r4"/>
    <property type="match status" value="1"/>
</dbReference>
<dbReference type="AlphaFoldDB" id="A0A4Z0BBI8"/>
<evidence type="ECO:0000256" key="2">
    <source>
        <dbReference type="ARBA" id="ARBA00023015"/>
    </source>
</evidence>
<dbReference type="PANTHER" id="PTHR43133:SF53">
    <property type="entry name" value="ECF RNA POLYMERASE SIGMA-E FACTOR"/>
    <property type="match status" value="1"/>
</dbReference>
<feature type="domain" description="RNA polymerase sigma-70 region 2" evidence="8">
    <location>
        <begin position="34"/>
        <end position="101"/>
    </location>
</feature>
<dbReference type="NCBIfam" id="TIGR02939">
    <property type="entry name" value="RpoE_Sigma70"/>
    <property type="match status" value="1"/>
</dbReference>
<name>A0A4Z0BBI8_9BURK</name>
<dbReference type="InterPro" id="IPR014284">
    <property type="entry name" value="RNA_pol_sigma-70_dom"/>
</dbReference>
<evidence type="ECO:0000313" key="11">
    <source>
        <dbReference type="Proteomes" id="UP000297564"/>
    </source>
</evidence>
<keyword evidence="5 6" id="KW-0804">Transcription</keyword>
<organism evidence="10 11">
    <name type="scientific">Ramlibacter rhizophilus</name>
    <dbReference type="NCBI Taxonomy" id="1781167"/>
    <lineage>
        <taxon>Bacteria</taxon>
        <taxon>Pseudomonadati</taxon>
        <taxon>Pseudomonadota</taxon>
        <taxon>Betaproteobacteria</taxon>
        <taxon>Burkholderiales</taxon>
        <taxon>Comamonadaceae</taxon>
        <taxon>Ramlibacter</taxon>
    </lineage>
</organism>
<dbReference type="InterPro" id="IPR013325">
    <property type="entry name" value="RNA_pol_sigma_r2"/>
</dbReference>
<protein>
    <recommendedName>
        <fullName evidence="6">RNA polymerase sigma factor</fullName>
    </recommendedName>
</protein>
<evidence type="ECO:0000256" key="3">
    <source>
        <dbReference type="ARBA" id="ARBA00023082"/>
    </source>
</evidence>
<dbReference type="Gene3D" id="1.10.1740.10">
    <property type="match status" value="1"/>
</dbReference>
<proteinExistence type="inferred from homology"/>
<keyword evidence="4 6" id="KW-0238">DNA-binding</keyword>
<dbReference type="Pfam" id="PF04542">
    <property type="entry name" value="Sigma70_r2"/>
    <property type="match status" value="1"/>
</dbReference>
<feature type="compositionally biased region" description="Polar residues" evidence="7">
    <location>
        <begin position="121"/>
        <end position="131"/>
    </location>
</feature>
<dbReference type="InterPro" id="IPR013324">
    <property type="entry name" value="RNA_pol_sigma_r3/r4-like"/>
</dbReference>
<evidence type="ECO:0000256" key="7">
    <source>
        <dbReference type="SAM" id="MobiDB-lite"/>
    </source>
</evidence>
<dbReference type="PROSITE" id="PS01063">
    <property type="entry name" value="SIGMA70_ECF"/>
    <property type="match status" value="1"/>
</dbReference>
<evidence type="ECO:0000259" key="9">
    <source>
        <dbReference type="Pfam" id="PF08281"/>
    </source>
</evidence>
<dbReference type="OrthoDB" id="9780326at2"/>
<comment type="similarity">
    <text evidence="1 6">Belongs to the sigma-70 factor family. ECF subfamily.</text>
</comment>
<dbReference type="Proteomes" id="UP000297564">
    <property type="component" value="Unassembled WGS sequence"/>
</dbReference>
<dbReference type="NCBIfam" id="TIGR02937">
    <property type="entry name" value="sigma70-ECF"/>
    <property type="match status" value="1"/>
</dbReference>
<dbReference type="InterPro" id="IPR000838">
    <property type="entry name" value="RNA_pol_sigma70_ECF_CS"/>
</dbReference>
<feature type="domain" description="RNA polymerase sigma factor 70 region 4 type 2" evidence="9">
    <location>
        <begin position="145"/>
        <end position="194"/>
    </location>
</feature>
<dbReference type="EMBL" id="SMLL01000009">
    <property type="protein sequence ID" value="TFY96505.1"/>
    <property type="molecule type" value="Genomic_DNA"/>
</dbReference>
<dbReference type="InterPro" id="IPR039425">
    <property type="entry name" value="RNA_pol_sigma-70-like"/>
</dbReference>
<keyword evidence="3 6" id="KW-0731">Sigma factor</keyword>
<feature type="region of interest" description="Disordered" evidence="7">
    <location>
        <begin position="112"/>
        <end position="131"/>
    </location>
</feature>